<dbReference type="Pfam" id="PF01042">
    <property type="entry name" value="Ribonuc_L-PSP"/>
    <property type="match status" value="1"/>
</dbReference>
<gene>
    <name evidence="1" type="ORF">D3P05_01755</name>
</gene>
<dbReference type="Proteomes" id="UP000283587">
    <property type="component" value="Unassembled WGS sequence"/>
</dbReference>
<reference evidence="2" key="1">
    <citation type="submission" date="2018-09" db="EMBL/GenBank/DDBJ databases">
        <title>Paracoccus onubensis nov. sp. a moderate halophilic bacterium isolated from Gruta de las Maravillas (Aracena, Spain).</title>
        <authorList>
            <person name="Jurado V."/>
            <person name="Gutierrez-Patricio S."/>
            <person name="Gonzalez-Pimentel J.L."/>
            <person name="Miller A.Z."/>
            <person name="Laiz L."/>
            <person name="Saiz-Jimenez C."/>
        </authorList>
    </citation>
    <scope>NUCLEOTIDE SEQUENCE [LARGE SCALE GENOMIC DNA]</scope>
    <source>
        <strain evidence="2">DSM 26381</strain>
    </source>
</reference>
<dbReference type="AlphaFoldDB" id="A0A419ABY1"/>
<evidence type="ECO:0000313" key="1">
    <source>
        <dbReference type="EMBL" id="RJL21324.1"/>
    </source>
</evidence>
<dbReference type="PANTHER" id="PTHR43857">
    <property type="entry name" value="BLR7761 PROTEIN"/>
    <property type="match status" value="1"/>
</dbReference>
<dbReference type="SUPFAM" id="SSF55298">
    <property type="entry name" value="YjgF-like"/>
    <property type="match status" value="1"/>
</dbReference>
<name>A0A419ABY1_9RHOB</name>
<proteinExistence type="predicted"/>
<dbReference type="OrthoDB" id="9799840at2"/>
<evidence type="ECO:0000313" key="2">
    <source>
        <dbReference type="Proteomes" id="UP000283587"/>
    </source>
</evidence>
<dbReference type="RefSeq" id="WP_119896468.1">
    <property type="nucleotide sequence ID" value="NZ_QNRC01000007.1"/>
</dbReference>
<dbReference type="PANTHER" id="PTHR43857:SF1">
    <property type="entry name" value="YJGH FAMILY PROTEIN"/>
    <property type="match status" value="1"/>
</dbReference>
<keyword evidence="2" id="KW-1185">Reference proteome</keyword>
<comment type="caution">
    <text evidence="1">The sequence shown here is derived from an EMBL/GenBank/DDBJ whole genome shotgun (WGS) entry which is preliminary data.</text>
</comment>
<protein>
    <submittedName>
        <fullName evidence="1">RidA family protein</fullName>
    </submittedName>
</protein>
<dbReference type="EMBL" id="QZEW01000005">
    <property type="protein sequence ID" value="RJL21324.1"/>
    <property type="molecule type" value="Genomic_DNA"/>
</dbReference>
<dbReference type="InterPro" id="IPR035959">
    <property type="entry name" value="RutC-like_sf"/>
</dbReference>
<dbReference type="CDD" id="cd06154">
    <property type="entry name" value="YjgF_YER057c_UK114_like_6"/>
    <property type="match status" value="1"/>
</dbReference>
<dbReference type="Gene3D" id="3.30.1330.40">
    <property type="entry name" value="RutC-like"/>
    <property type="match status" value="1"/>
</dbReference>
<accession>A0A419ABY1</accession>
<sequence>MRRISTGSPFEAAMGYSRAVVKGNWCFVSGVTGYDYASMTMPEDVARQARNCFATIFAVLDQAGFGPDDIVRVQYTVTDPIYVEAITPVLGEALGEVRPAATMVVAGLIRPEMKVEIEVTAMRE</sequence>
<organism evidence="1 2">
    <name type="scientific">Paracoccus siganidrum</name>
    <dbReference type="NCBI Taxonomy" id="1276757"/>
    <lineage>
        <taxon>Bacteria</taxon>
        <taxon>Pseudomonadati</taxon>
        <taxon>Pseudomonadota</taxon>
        <taxon>Alphaproteobacteria</taxon>
        <taxon>Rhodobacterales</taxon>
        <taxon>Paracoccaceae</taxon>
        <taxon>Paracoccus</taxon>
    </lineage>
</organism>
<dbReference type="InterPro" id="IPR006175">
    <property type="entry name" value="YjgF/YER057c/UK114"/>
</dbReference>